<sequence>MAKSVIALIGGIIVLLGIVLSFFVDIFGWWNFYTIFADDVTDSYFMNAFFGDTDELLNEDLTYLIPGILASLGGILCLTQNKALSIIGGVLVIGGIGFYLILLGDSDAANLANNLDTNILWDEFGVTLFNSFTGVRWQLGYGMITTAVGGIVGIIGGLTAKK</sequence>
<evidence type="ECO:0000313" key="3">
    <source>
        <dbReference type="Proteomes" id="UP001208689"/>
    </source>
</evidence>
<evidence type="ECO:0000313" key="2">
    <source>
        <dbReference type="EMBL" id="UYP46765.1"/>
    </source>
</evidence>
<evidence type="ECO:0000256" key="1">
    <source>
        <dbReference type="SAM" id="Phobius"/>
    </source>
</evidence>
<dbReference type="Proteomes" id="UP001208689">
    <property type="component" value="Chromosome"/>
</dbReference>
<gene>
    <name evidence="2" type="ORF">NEF87_003050</name>
</gene>
<organism evidence="2 3">
    <name type="scientific">Candidatus Lokiarchaeum ossiferum</name>
    <dbReference type="NCBI Taxonomy" id="2951803"/>
    <lineage>
        <taxon>Archaea</taxon>
        <taxon>Promethearchaeati</taxon>
        <taxon>Promethearchaeota</taxon>
        <taxon>Promethearchaeia</taxon>
        <taxon>Promethearchaeales</taxon>
        <taxon>Promethearchaeaceae</taxon>
        <taxon>Candidatus Lokiarchaeum</taxon>
    </lineage>
</organism>
<keyword evidence="1" id="KW-1133">Transmembrane helix</keyword>
<name>A0ABY6HTC8_9ARCH</name>
<proteinExistence type="predicted"/>
<keyword evidence="1" id="KW-0472">Membrane</keyword>
<accession>A0ABY6HTC8</accession>
<feature type="transmembrane region" description="Helical" evidence="1">
    <location>
        <begin position="7"/>
        <end position="30"/>
    </location>
</feature>
<keyword evidence="3" id="KW-1185">Reference proteome</keyword>
<dbReference type="EMBL" id="CP104013">
    <property type="protein sequence ID" value="UYP46765.1"/>
    <property type="molecule type" value="Genomic_DNA"/>
</dbReference>
<feature type="transmembrane region" description="Helical" evidence="1">
    <location>
        <begin position="139"/>
        <end position="160"/>
    </location>
</feature>
<evidence type="ECO:0008006" key="4">
    <source>
        <dbReference type="Google" id="ProtNLM"/>
    </source>
</evidence>
<keyword evidence="1" id="KW-0812">Transmembrane</keyword>
<feature type="transmembrane region" description="Helical" evidence="1">
    <location>
        <begin position="86"/>
        <end position="104"/>
    </location>
</feature>
<reference evidence="2" key="1">
    <citation type="submission" date="2022-09" db="EMBL/GenBank/DDBJ databases">
        <title>Actin cytoskeleton and complex cell architecture in an #Asgard archaeon.</title>
        <authorList>
            <person name="Ponce Toledo R.I."/>
            <person name="Schleper C."/>
            <person name="Rodrigues Oliveira T."/>
            <person name="Wollweber F."/>
            <person name="Xu J."/>
            <person name="Rittmann S."/>
            <person name="Klingl A."/>
            <person name="Pilhofer M."/>
        </authorList>
    </citation>
    <scope>NUCLEOTIDE SEQUENCE</scope>
    <source>
        <strain evidence="2">B-35</strain>
    </source>
</reference>
<feature type="transmembrane region" description="Helical" evidence="1">
    <location>
        <begin position="61"/>
        <end position="79"/>
    </location>
</feature>
<protein>
    <recommendedName>
        <fullName evidence="4">DUF1772 domain-containing protein</fullName>
    </recommendedName>
</protein>